<dbReference type="Proteomes" id="UP000654108">
    <property type="component" value="Unassembled WGS sequence"/>
</dbReference>
<comment type="similarity">
    <text evidence="3">Belongs to the FdhD family.</text>
</comment>
<dbReference type="PANTHER" id="PTHR30592">
    <property type="entry name" value="FORMATE DEHYDROGENASE"/>
    <property type="match status" value="1"/>
</dbReference>
<dbReference type="AlphaFoldDB" id="A0A927FT21"/>
<sequence length="269" mass="28250">MVQNHPALRLGLGHPGDEPVVRALALEVPVAIEVCGLSYAVMMATPSDLDDYALGFALSEGLIENIEEVLDLTVHELESGGWVVRLNLPPAGAEKAMARARVRVTESSCGLCGMDNIAQVLRPLPRVEQAFAMRREAISAALEALPPLQPLSQETGGAHAAAFCAPDGTILLVREDVGRHNALDKLLGSLARAGRSAREGFILLTARCSYELVEKTVRAGCPVLVTISAPTSLAAERAAAAGLTLVALARPDAALLINDPARMLAATKS</sequence>
<protein>
    <recommendedName>
        <fullName evidence="3">Sulfur carrier protein FdhD</fullName>
    </recommendedName>
</protein>
<dbReference type="InterPro" id="IPR016193">
    <property type="entry name" value="Cytidine_deaminase-like"/>
</dbReference>
<comment type="caution">
    <text evidence="4">The sequence shown here is derived from an EMBL/GenBank/DDBJ whole genome shotgun (WGS) entry which is preliminary data.</text>
</comment>
<name>A0A927FT21_9HYPH</name>
<evidence type="ECO:0000313" key="4">
    <source>
        <dbReference type="EMBL" id="MBD8064164.1"/>
    </source>
</evidence>
<dbReference type="GO" id="GO:0005737">
    <property type="term" value="C:cytoplasm"/>
    <property type="evidence" value="ECO:0007669"/>
    <property type="project" value="UniProtKB-SubCell"/>
</dbReference>
<comment type="function">
    <text evidence="3">Required for formate dehydrogenase (FDH) activity. Acts as a sulfur carrier protein that transfers sulfur from IscS to the molybdenum cofactor prior to its insertion into FDH.</text>
</comment>
<comment type="caution">
    <text evidence="3">Lacks conserved residue(s) required for the propagation of feature annotation.</text>
</comment>
<keyword evidence="2 3" id="KW-0501">Molybdenum cofactor biosynthesis</keyword>
<proteinExistence type="inferred from homology"/>
<dbReference type="GO" id="GO:0016783">
    <property type="term" value="F:sulfurtransferase activity"/>
    <property type="evidence" value="ECO:0007669"/>
    <property type="project" value="InterPro"/>
</dbReference>
<dbReference type="PANTHER" id="PTHR30592:SF1">
    <property type="entry name" value="SULFUR CARRIER PROTEIN FDHD"/>
    <property type="match status" value="1"/>
</dbReference>
<dbReference type="Gene3D" id="3.40.140.10">
    <property type="entry name" value="Cytidine Deaminase, domain 2"/>
    <property type="match status" value="1"/>
</dbReference>
<comment type="subcellular location">
    <subcellularLocation>
        <location evidence="3">Cytoplasm</location>
    </subcellularLocation>
</comment>
<keyword evidence="1 3" id="KW-0963">Cytoplasm</keyword>
<evidence type="ECO:0000256" key="1">
    <source>
        <dbReference type="ARBA" id="ARBA00022490"/>
    </source>
</evidence>
<gene>
    <name evidence="3 4" type="primary">fdhD</name>
    <name evidence="4" type="ORF">IC608_01565</name>
</gene>
<accession>A0A927FT21</accession>
<reference evidence="4" key="1">
    <citation type="submission" date="2020-09" db="EMBL/GenBank/DDBJ databases">
        <title>Genome seq and assembly of Devosia sp.</title>
        <authorList>
            <person name="Chhetri G."/>
        </authorList>
    </citation>
    <scope>NUCLEOTIDE SEQUENCE</scope>
    <source>
        <strain evidence="4">PTR5</strain>
    </source>
</reference>
<evidence type="ECO:0000256" key="2">
    <source>
        <dbReference type="ARBA" id="ARBA00023150"/>
    </source>
</evidence>
<dbReference type="EMBL" id="JACYFU010000001">
    <property type="protein sequence ID" value="MBD8064164.1"/>
    <property type="molecule type" value="Genomic_DNA"/>
</dbReference>
<dbReference type="NCBIfam" id="TIGR00129">
    <property type="entry name" value="fdhD_narQ"/>
    <property type="match status" value="1"/>
</dbReference>
<keyword evidence="5" id="KW-1185">Reference proteome</keyword>
<dbReference type="Pfam" id="PF02634">
    <property type="entry name" value="FdhD-NarQ"/>
    <property type="match status" value="1"/>
</dbReference>
<evidence type="ECO:0000313" key="5">
    <source>
        <dbReference type="Proteomes" id="UP000654108"/>
    </source>
</evidence>
<dbReference type="HAMAP" id="MF_00187">
    <property type="entry name" value="FdhD"/>
    <property type="match status" value="1"/>
</dbReference>
<feature type="active site" description="Cysteine persulfide intermediate" evidence="3">
    <location>
        <position position="109"/>
    </location>
</feature>
<dbReference type="InterPro" id="IPR003786">
    <property type="entry name" value="FdhD"/>
</dbReference>
<evidence type="ECO:0000256" key="3">
    <source>
        <dbReference type="HAMAP-Rule" id="MF_00187"/>
    </source>
</evidence>
<dbReference type="GO" id="GO:0006777">
    <property type="term" value="P:Mo-molybdopterin cofactor biosynthetic process"/>
    <property type="evidence" value="ECO:0007669"/>
    <property type="project" value="UniProtKB-UniRule"/>
</dbReference>
<dbReference type="SUPFAM" id="SSF53927">
    <property type="entry name" value="Cytidine deaminase-like"/>
    <property type="match status" value="1"/>
</dbReference>
<dbReference type="GO" id="GO:0097163">
    <property type="term" value="F:sulfur carrier activity"/>
    <property type="evidence" value="ECO:0007669"/>
    <property type="project" value="UniProtKB-UniRule"/>
</dbReference>
<organism evidence="4 5">
    <name type="scientific">Devosia oryzisoli</name>
    <dbReference type="NCBI Taxonomy" id="2774138"/>
    <lineage>
        <taxon>Bacteria</taxon>
        <taxon>Pseudomonadati</taxon>
        <taxon>Pseudomonadota</taxon>
        <taxon>Alphaproteobacteria</taxon>
        <taxon>Hyphomicrobiales</taxon>
        <taxon>Devosiaceae</taxon>
        <taxon>Devosia</taxon>
    </lineage>
</organism>
<dbReference type="Gene3D" id="3.10.20.10">
    <property type="match status" value="1"/>
</dbReference>
<dbReference type="PIRSF" id="PIRSF015626">
    <property type="entry name" value="FdhD"/>
    <property type="match status" value="1"/>
</dbReference>